<comment type="subunit">
    <text evidence="2">Homohexamer.</text>
</comment>
<dbReference type="SUPFAM" id="SSF51735">
    <property type="entry name" value="NAD(P)-binding Rossmann-fold domains"/>
    <property type="match status" value="1"/>
</dbReference>
<evidence type="ECO:0000313" key="11">
    <source>
        <dbReference type="Proteomes" id="UP000789941"/>
    </source>
</evidence>
<gene>
    <name evidence="10" type="primary">gdhA</name>
    <name evidence="10" type="ORF">LFW2832_00170</name>
</gene>
<evidence type="ECO:0000256" key="3">
    <source>
        <dbReference type="ARBA" id="ARBA00023002"/>
    </source>
</evidence>
<comment type="caution">
    <text evidence="10">The sequence shown here is derived from an EMBL/GenBank/DDBJ whole genome shotgun (WGS) entry which is preliminary data.</text>
</comment>
<dbReference type="SUPFAM" id="SSF53223">
    <property type="entry name" value="Aminoacid dehydrogenase-like, N-terminal domain"/>
    <property type="match status" value="1"/>
</dbReference>
<evidence type="ECO:0000256" key="7">
    <source>
        <dbReference type="PIRSR" id="PIRSR000185-3"/>
    </source>
</evidence>
<evidence type="ECO:0000256" key="6">
    <source>
        <dbReference type="PIRSR" id="PIRSR000185-2"/>
    </source>
</evidence>
<evidence type="ECO:0000256" key="8">
    <source>
        <dbReference type="RuleBase" id="RU004417"/>
    </source>
</evidence>
<organism evidence="10 11">
    <name type="scientific">Candidatus Bilamarchaeum dharawalense</name>
    <dbReference type="NCBI Taxonomy" id="2885759"/>
    <lineage>
        <taxon>Archaea</taxon>
        <taxon>Candidatus Micrarchaeota</taxon>
        <taxon>Candidatus Micrarchaeia</taxon>
        <taxon>Candidatus Anstonellales</taxon>
        <taxon>Candidatus Bilamarchaeaceae</taxon>
        <taxon>Candidatus Bilamarchaeum</taxon>
    </lineage>
</organism>
<accession>A0A5E4LT75</accession>
<evidence type="ECO:0000259" key="9">
    <source>
        <dbReference type="SMART" id="SM00839"/>
    </source>
</evidence>
<keyword evidence="6" id="KW-0547">Nucleotide-binding</keyword>
<dbReference type="PROSITE" id="PS00074">
    <property type="entry name" value="GLFV_DEHYDROGENASE"/>
    <property type="match status" value="1"/>
</dbReference>
<sequence>MVFENAEKQLEKAKKHIKLASETEETLKLPKEALSFAIPVRMDNGTLKLFQGFRVRYNDARGPTKGGIRYHPNVSLDEVKALAFWMTIKCAVIDIPYGGGKGGVIVDPHKLSKAELERLSRGWMRGAARIVGPYRDIPAPDVYTTPQIMAWMMDEYSLIVGEHCPAVITGKPISLGGSLGRGYATALGGFFATKEAVKKIKVGKKIAVQGFGNAGAHMARLLIEDGFTLVGVSDSKGGAYLDSGFDYKKLDEIKQKEGRVDVYPGAKKITNEELLELDVDILILAALENAVTKDNVSKVKAKMLVELANGPITPDADDVLHKNKQFIIPDVLANSGGVCVSYFEWVQNLYGHYWTEDDVNQKLEAKMVKEFNATFDIYKSKNVDMRTAAYVLALGRIDEATKDKMKL</sequence>
<dbReference type="Pfam" id="PF02812">
    <property type="entry name" value="ELFV_dehydrog_N"/>
    <property type="match status" value="1"/>
</dbReference>
<evidence type="ECO:0000256" key="5">
    <source>
        <dbReference type="PIRSR" id="PIRSR000185-1"/>
    </source>
</evidence>
<dbReference type="CDD" id="cd01076">
    <property type="entry name" value="NAD_bind_1_Glu_DH"/>
    <property type="match status" value="1"/>
</dbReference>
<dbReference type="PANTHER" id="PTHR11606">
    <property type="entry name" value="GLUTAMATE DEHYDROGENASE"/>
    <property type="match status" value="1"/>
</dbReference>
<feature type="binding site" evidence="6">
    <location>
        <position position="89"/>
    </location>
    <ligand>
        <name>substrate</name>
    </ligand>
</feature>
<dbReference type="InterPro" id="IPR033524">
    <property type="entry name" value="Glu/Leu/Phe/Val_DH_AS"/>
</dbReference>
<dbReference type="PIRSF" id="PIRSF000185">
    <property type="entry name" value="Glu_DH"/>
    <property type="match status" value="1"/>
</dbReference>
<dbReference type="GO" id="GO:0006538">
    <property type="term" value="P:L-glutamate catabolic process"/>
    <property type="evidence" value="ECO:0007669"/>
    <property type="project" value="TreeGrafter"/>
</dbReference>
<dbReference type="InterPro" id="IPR006095">
    <property type="entry name" value="Glu/Leu/Phe/Val/Trp_DH"/>
</dbReference>
<evidence type="ECO:0000256" key="4">
    <source>
        <dbReference type="PIRNR" id="PIRNR000185"/>
    </source>
</evidence>
<feature type="domain" description="Glutamate/phenylalanine/leucine/valine/L-tryptophan dehydrogenase C-terminal" evidence="9">
    <location>
        <begin position="178"/>
        <end position="405"/>
    </location>
</feature>
<comment type="similarity">
    <text evidence="1 4 8">Belongs to the Glu/Leu/Phe/Val dehydrogenases family.</text>
</comment>
<dbReference type="SMART" id="SM00839">
    <property type="entry name" value="ELFV_dehydrog"/>
    <property type="match status" value="1"/>
</dbReference>
<dbReference type="InterPro" id="IPR014362">
    <property type="entry name" value="Glu_DH"/>
</dbReference>
<dbReference type="Pfam" id="PF00208">
    <property type="entry name" value="ELFV_dehydrog"/>
    <property type="match status" value="1"/>
</dbReference>
<dbReference type="Proteomes" id="UP000789941">
    <property type="component" value="Unassembled WGS sequence"/>
</dbReference>
<dbReference type="EMBL" id="CABMJJ010000005">
    <property type="protein sequence ID" value="VVC03066.1"/>
    <property type="molecule type" value="Genomic_DNA"/>
</dbReference>
<dbReference type="InterPro" id="IPR036291">
    <property type="entry name" value="NAD(P)-bd_dom_sf"/>
</dbReference>
<keyword evidence="6" id="KW-0520">NAD</keyword>
<dbReference type="GO" id="GO:0004352">
    <property type="term" value="F:glutamate dehydrogenase (NAD+) activity"/>
    <property type="evidence" value="ECO:0007669"/>
    <property type="project" value="TreeGrafter"/>
</dbReference>
<dbReference type="PRINTS" id="PR00082">
    <property type="entry name" value="GLFDHDRGNASE"/>
</dbReference>
<feature type="binding site" evidence="6">
    <location>
        <position position="341"/>
    </location>
    <ligand>
        <name>substrate</name>
    </ligand>
</feature>
<dbReference type="PANTHER" id="PTHR11606:SF13">
    <property type="entry name" value="GLUTAMATE DEHYDROGENASE 1, MITOCHONDRIAL"/>
    <property type="match status" value="1"/>
</dbReference>
<dbReference type="Gene3D" id="3.40.50.10860">
    <property type="entry name" value="Leucine Dehydrogenase, chain A, domain 1"/>
    <property type="match status" value="1"/>
</dbReference>
<feature type="active site" description="Proton donor" evidence="5">
    <location>
        <position position="101"/>
    </location>
</feature>
<proteinExistence type="inferred from homology"/>
<evidence type="ECO:0000256" key="2">
    <source>
        <dbReference type="ARBA" id="ARBA00011643"/>
    </source>
</evidence>
<dbReference type="InterPro" id="IPR046346">
    <property type="entry name" value="Aminoacid_DH-like_N_sf"/>
</dbReference>
<keyword evidence="3 4" id="KW-0560">Oxidoreductase</keyword>
<reference evidence="10 11" key="1">
    <citation type="submission" date="2019-08" db="EMBL/GenBank/DDBJ databases">
        <authorList>
            <person name="Vazquez-Campos X."/>
        </authorList>
    </citation>
    <scope>NUCLEOTIDE SEQUENCE [LARGE SCALE GENOMIC DNA]</scope>
    <source>
        <strain evidence="10">LFW-283_2</strain>
    </source>
</reference>
<evidence type="ECO:0000256" key="1">
    <source>
        <dbReference type="ARBA" id="ARBA00006382"/>
    </source>
</evidence>
<dbReference type="Gene3D" id="3.40.50.720">
    <property type="entry name" value="NAD(P)-binding Rossmann-like Domain"/>
    <property type="match status" value="1"/>
</dbReference>
<evidence type="ECO:0000313" key="10">
    <source>
        <dbReference type="EMBL" id="VVC03066.1"/>
    </source>
</evidence>
<dbReference type="InterPro" id="IPR033922">
    <property type="entry name" value="NAD_bind_Glu_DH"/>
</dbReference>
<feature type="site" description="Important for catalysis" evidence="7">
    <location>
        <position position="141"/>
    </location>
</feature>
<dbReference type="InterPro" id="IPR006096">
    <property type="entry name" value="Glu/Leu/Phe/Val/Trp_DH_C"/>
</dbReference>
<name>A0A5E4LT75_9ARCH</name>
<dbReference type="InterPro" id="IPR006097">
    <property type="entry name" value="Glu/Leu/Phe/Val/Trp_DH_dimer"/>
</dbReference>
<protein>
    <recommendedName>
        <fullName evidence="4">Glutamate dehydrogenase</fullName>
    </recommendedName>
</protein>
<feature type="binding site" evidence="6">
    <location>
        <position position="185"/>
    </location>
    <ligand>
        <name>NAD(+)</name>
        <dbReference type="ChEBI" id="CHEBI:57540"/>
    </ligand>
</feature>
<dbReference type="GO" id="GO:0000166">
    <property type="term" value="F:nucleotide binding"/>
    <property type="evidence" value="ECO:0007669"/>
    <property type="project" value="UniProtKB-KW"/>
</dbReference>
<feature type="binding site" evidence="6">
    <location>
        <position position="213"/>
    </location>
    <ligand>
        <name>NAD(+)</name>
        <dbReference type="ChEBI" id="CHEBI:57540"/>
    </ligand>
</feature>
<dbReference type="AlphaFoldDB" id="A0A5E4LT75"/>
<dbReference type="FunFam" id="3.40.50.10860:FF:000003">
    <property type="entry name" value="Glutamate dehydrogenase"/>
    <property type="match status" value="1"/>
</dbReference>
<feature type="binding site" evidence="6">
    <location>
        <position position="65"/>
    </location>
    <ligand>
        <name>substrate</name>
    </ligand>
</feature>